<dbReference type="AlphaFoldDB" id="A0AA95JGN7"/>
<evidence type="ECO:0000256" key="2">
    <source>
        <dbReference type="ARBA" id="ARBA00023125"/>
    </source>
</evidence>
<dbReference type="SUPFAM" id="SSF46689">
    <property type="entry name" value="Homeodomain-like"/>
    <property type="match status" value="1"/>
</dbReference>
<name>A0AA95JGN7_9BACL</name>
<dbReference type="InterPro" id="IPR001647">
    <property type="entry name" value="HTH_TetR"/>
</dbReference>
<dbReference type="PRINTS" id="PR00455">
    <property type="entry name" value="HTHTETR"/>
</dbReference>
<dbReference type="PANTHER" id="PTHR30055">
    <property type="entry name" value="HTH-TYPE TRANSCRIPTIONAL REGULATOR RUTR"/>
    <property type="match status" value="1"/>
</dbReference>
<proteinExistence type="predicted"/>
<dbReference type="Gene3D" id="1.10.357.10">
    <property type="entry name" value="Tetracycline Repressor, domain 2"/>
    <property type="match status" value="1"/>
</dbReference>
<evidence type="ECO:0000259" key="5">
    <source>
        <dbReference type="PROSITE" id="PS50977"/>
    </source>
</evidence>
<accession>A0AA95JGN7</accession>
<dbReference type="Pfam" id="PF00440">
    <property type="entry name" value="TetR_N"/>
    <property type="match status" value="1"/>
</dbReference>
<dbReference type="GO" id="GO:0000976">
    <property type="term" value="F:transcription cis-regulatory region binding"/>
    <property type="evidence" value="ECO:0007669"/>
    <property type="project" value="TreeGrafter"/>
</dbReference>
<keyword evidence="3" id="KW-0804">Transcription</keyword>
<evidence type="ECO:0000256" key="3">
    <source>
        <dbReference type="ARBA" id="ARBA00023163"/>
    </source>
</evidence>
<dbReference type="InterPro" id="IPR050109">
    <property type="entry name" value="HTH-type_TetR-like_transc_reg"/>
</dbReference>
<keyword evidence="7" id="KW-1185">Reference proteome</keyword>
<feature type="DNA-binding region" description="H-T-H motif" evidence="4">
    <location>
        <begin position="33"/>
        <end position="52"/>
    </location>
</feature>
<sequence length="211" mass="24425">MVSKQEQRSEETKRSILQAAGELFASRGYDGVTMREIAKEAKCSHTTIYIYFKDKEALLQQLALPSIELLQIEMSEIKKQIDQPEEQLIRMSMLFIRLCLAQRSMYNLFFNIQSERVDEPNPILAVNEARNGLFVTLKSSMAAFTKLTMEDERCLLFTRIYYFAIHGIVATYQHSHESVEQLMERLTKTFEMTFEVMLEGILSQLSKGANE</sequence>
<dbReference type="PANTHER" id="PTHR30055:SF234">
    <property type="entry name" value="HTH-TYPE TRANSCRIPTIONAL REGULATOR BETI"/>
    <property type="match status" value="1"/>
</dbReference>
<dbReference type="InterPro" id="IPR009057">
    <property type="entry name" value="Homeodomain-like_sf"/>
</dbReference>
<dbReference type="Proteomes" id="UP001178662">
    <property type="component" value="Chromosome"/>
</dbReference>
<evidence type="ECO:0000256" key="1">
    <source>
        <dbReference type="ARBA" id="ARBA00023015"/>
    </source>
</evidence>
<evidence type="ECO:0000313" key="7">
    <source>
        <dbReference type="Proteomes" id="UP001178662"/>
    </source>
</evidence>
<keyword evidence="2 4" id="KW-0238">DNA-binding</keyword>
<protein>
    <submittedName>
        <fullName evidence="6">TetR/AcrR family transcriptional regulator</fullName>
    </submittedName>
</protein>
<dbReference type="GO" id="GO:0045892">
    <property type="term" value="P:negative regulation of DNA-templated transcription"/>
    <property type="evidence" value="ECO:0007669"/>
    <property type="project" value="UniProtKB-ARBA"/>
</dbReference>
<dbReference type="FunFam" id="1.10.10.60:FF:000141">
    <property type="entry name" value="TetR family transcriptional regulator"/>
    <property type="match status" value="1"/>
</dbReference>
<feature type="domain" description="HTH tetR-type" evidence="5">
    <location>
        <begin position="10"/>
        <end position="70"/>
    </location>
</feature>
<evidence type="ECO:0000313" key="6">
    <source>
        <dbReference type="EMBL" id="WEK55539.1"/>
    </source>
</evidence>
<dbReference type="PROSITE" id="PS50977">
    <property type="entry name" value="HTH_TETR_2"/>
    <property type="match status" value="1"/>
</dbReference>
<dbReference type="EMBL" id="CP119317">
    <property type="protein sequence ID" value="WEK55539.1"/>
    <property type="molecule type" value="Genomic_DNA"/>
</dbReference>
<dbReference type="GO" id="GO:0003700">
    <property type="term" value="F:DNA-binding transcription factor activity"/>
    <property type="evidence" value="ECO:0007669"/>
    <property type="project" value="TreeGrafter"/>
</dbReference>
<reference evidence="6" key="1">
    <citation type="submission" date="2023-03" db="EMBL/GenBank/DDBJ databases">
        <title>Andean soil-derived lignocellulolytic bacterial consortium as a source of novel taxa and putative plastic-active enzymes.</title>
        <authorList>
            <person name="Diaz-Garcia L."/>
            <person name="Chuvochina M."/>
            <person name="Feuerriegel G."/>
            <person name="Bunk B."/>
            <person name="Sproer C."/>
            <person name="Streit W.R."/>
            <person name="Rodriguez L.M."/>
            <person name="Overmann J."/>
            <person name="Jimenez D.J."/>
        </authorList>
    </citation>
    <scope>NUCLEOTIDE SEQUENCE</scope>
    <source>
        <strain evidence="6">MAG 2441</strain>
    </source>
</reference>
<evidence type="ECO:0000256" key="4">
    <source>
        <dbReference type="PROSITE-ProRule" id="PRU00335"/>
    </source>
</evidence>
<gene>
    <name evidence="6" type="ORF">P0Y55_05660</name>
</gene>
<keyword evidence="1" id="KW-0805">Transcription regulation</keyword>
<organism evidence="6 7">
    <name type="scientific">Candidatus Cohnella colombiensis</name>
    <dbReference type="NCBI Taxonomy" id="3121368"/>
    <lineage>
        <taxon>Bacteria</taxon>
        <taxon>Bacillati</taxon>
        <taxon>Bacillota</taxon>
        <taxon>Bacilli</taxon>
        <taxon>Bacillales</taxon>
        <taxon>Paenibacillaceae</taxon>
        <taxon>Cohnella</taxon>
    </lineage>
</organism>